<dbReference type="InterPro" id="IPR005746">
    <property type="entry name" value="Thioredoxin"/>
</dbReference>
<dbReference type="Proteomes" id="UP000231263">
    <property type="component" value="Unassembled WGS sequence"/>
</dbReference>
<dbReference type="Gene3D" id="3.40.30.10">
    <property type="entry name" value="Glutaredoxin"/>
    <property type="match status" value="1"/>
</dbReference>
<dbReference type="NCBIfam" id="TIGR01068">
    <property type="entry name" value="thioredoxin"/>
    <property type="match status" value="1"/>
</dbReference>
<dbReference type="InterPro" id="IPR036249">
    <property type="entry name" value="Thioredoxin-like_sf"/>
</dbReference>
<feature type="active site" description="Nucleophile" evidence="8">
    <location>
        <position position="31"/>
    </location>
</feature>
<comment type="similarity">
    <text evidence="1 7">Belongs to the thioredoxin family.</text>
</comment>
<keyword evidence="2" id="KW-0813">Transport</keyword>
<evidence type="ECO:0000256" key="4">
    <source>
        <dbReference type="ARBA" id="ARBA00023157"/>
    </source>
</evidence>
<keyword evidence="5 9" id="KW-0676">Redox-active center</keyword>
<feature type="site" description="Deprotonates C-terminal active site Cys" evidence="8">
    <location>
        <position position="22"/>
    </location>
</feature>
<feature type="disulfide bond" description="Redox-active" evidence="9">
    <location>
        <begin position="28"/>
        <end position="31"/>
    </location>
</feature>
<dbReference type="PROSITE" id="PS51352">
    <property type="entry name" value="THIOREDOXIN_2"/>
    <property type="match status" value="1"/>
</dbReference>
<dbReference type="GO" id="GO:0015035">
    <property type="term" value="F:protein-disulfide reductase activity"/>
    <property type="evidence" value="ECO:0007669"/>
    <property type="project" value="UniProtKB-UniRule"/>
</dbReference>
<evidence type="ECO:0000256" key="5">
    <source>
        <dbReference type="ARBA" id="ARBA00023284"/>
    </source>
</evidence>
<feature type="site" description="Contributes to redox potential value" evidence="8">
    <location>
        <position position="29"/>
    </location>
</feature>
<comment type="caution">
    <text evidence="11">The sequence shown here is derived from an EMBL/GenBank/DDBJ whole genome shotgun (WGS) entry which is preliminary data.</text>
</comment>
<evidence type="ECO:0000256" key="7">
    <source>
        <dbReference type="PIRNR" id="PIRNR000077"/>
    </source>
</evidence>
<evidence type="ECO:0000256" key="1">
    <source>
        <dbReference type="ARBA" id="ARBA00008987"/>
    </source>
</evidence>
<sequence length="103" mass="11323">MELNTENFDSVISQSENVVVVDFWAPWCGPCKVMGPIIDELAGEIDGVVFGKVNVDEVPDLARQFNILSIPTFLVFKGGQVVEQFSGSMGKEAFKEKFAKHIG</sequence>
<evidence type="ECO:0000256" key="9">
    <source>
        <dbReference type="PIRSR" id="PIRSR000077-4"/>
    </source>
</evidence>
<dbReference type="AlphaFoldDB" id="A0A2M7XDX0"/>
<dbReference type="PRINTS" id="PR00421">
    <property type="entry name" value="THIOREDOXIN"/>
</dbReference>
<evidence type="ECO:0000256" key="8">
    <source>
        <dbReference type="PIRSR" id="PIRSR000077-1"/>
    </source>
</evidence>
<name>A0A2M7XDX0_9BACT</name>
<organism evidence="11 12">
    <name type="scientific">Candidatus Uhrbacteria bacterium CG_4_9_14_3_um_filter_41_35</name>
    <dbReference type="NCBI Taxonomy" id="1975034"/>
    <lineage>
        <taxon>Bacteria</taxon>
        <taxon>Candidatus Uhriibacteriota</taxon>
    </lineage>
</organism>
<evidence type="ECO:0000256" key="6">
    <source>
        <dbReference type="NCBIfam" id="TIGR01068"/>
    </source>
</evidence>
<dbReference type="Pfam" id="PF00085">
    <property type="entry name" value="Thioredoxin"/>
    <property type="match status" value="1"/>
</dbReference>
<reference evidence="12" key="1">
    <citation type="submission" date="2017-09" db="EMBL/GenBank/DDBJ databases">
        <title>Depth-based differentiation of microbial function through sediment-hosted aquifers and enrichment of novel symbionts in the deep terrestrial subsurface.</title>
        <authorList>
            <person name="Probst A.J."/>
            <person name="Ladd B."/>
            <person name="Jarett J.K."/>
            <person name="Geller-Mcgrath D.E."/>
            <person name="Sieber C.M.K."/>
            <person name="Emerson J.B."/>
            <person name="Anantharaman K."/>
            <person name="Thomas B.C."/>
            <person name="Malmstrom R."/>
            <person name="Stieglmeier M."/>
            <person name="Klingl A."/>
            <person name="Woyke T."/>
            <person name="Ryan C.M."/>
            <person name="Banfield J.F."/>
        </authorList>
    </citation>
    <scope>NUCLEOTIDE SEQUENCE [LARGE SCALE GENOMIC DNA]</scope>
</reference>
<dbReference type="PANTHER" id="PTHR45663:SF11">
    <property type="entry name" value="GEO12009P1"/>
    <property type="match status" value="1"/>
</dbReference>
<dbReference type="FunFam" id="3.40.30.10:FF:000001">
    <property type="entry name" value="Thioredoxin"/>
    <property type="match status" value="1"/>
</dbReference>
<dbReference type="SUPFAM" id="SSF52833">
    <property type="entry name" value="Thioredoxin-like"/>
    <property type="match status" value="1"/>
</dbReference>
<dbReference type="InterPro" id="IPR013766">
    <property type="entry name" value="Thioredoxin_domain"/>
</dbReference>
<dbReference type="CDD" id="cd02947">
    <property type="entry name" value="TRX_family"/>
    <property type="match status" value="1"/>
</dbReference>
<dbReference type="PIRSF" id="PIRSF000077">
    <property type="entry name" value="Thioredoxin"/>
    <property type="match status" value="1"/>
</dbReference>
<evidence type="ECO:0000313" key="11">
    <source>
        <dbReference type="EMBL" id="PJA46078.1"/>
    </source>
</evidence>
<keyword evidence="4 9" id="KW-1015">Disulfide bond</keyword>
<feature type="site" description="Contributes to redox potential value" evidence="8">
    <location>
        <position position="30"/>
    </location>
</feature>
<keyword evidence="3" id="KW-0249">Electron transport</keyword>
<dbReference type="PROSITE" id="PS00194">
    <property type="entry name" value="THIOREDOXIN_1"/>
    <property type="match status" value="1"/>
</dbReference>
<dbReference type="EMBL" id="PFWT01000018">
    <property type="protein sequence ID" value="PJA46078.1"/>
    <property type="molecule type" value="Genomic_DNA"/>
</dbReference>
<evidence type="ECO:0000256" key="2">
    <source>
        <dbReference type="ARBA" id="ARBA00022448"/>
    </source>
</evidence>
<proteinExistence type="inferred from homology"/>
<dbReference type="GO" id="GO:0005737">
    <property type="term" value="C:cytoplasm"/>
    <property type="evidence" value="ECO:0007669"/>
    <property type="project" value="TreeGrafter"/>
</dbReference>
<accession>A0A2M7XDX0</accession>
<evidence type="ECO:0000313" key="12">
    <source>
        <dbReference type="Proteomes" id="UP000231263"/>
    </source>
</evidence>
<gene>
    <name evidence="11" type="primary">trxA</name>
    <name evidence="11" type="ORF">CO173_03825</name>
</gene>
<evidence type="ECO:0000256" key="3">
    <source>
        <dbReference type="ARBA" id="ARBA00022982"/>
    </source>
</evidence>
<dbReference type="InterPro" id="IPR017937">
    <property type="entry name" value="Thioredoxin_CS"/>
</dbReference>
<protein>
    <recommendedName>
        <fullName evidence="6 7">Thioredoxin</fullName>
    </recommendedName>
</protein>
<feature type="active site" description="Nucleophile" evidence="8">
    <location>
        <position position="28"/>
    </location>
</feature>
<dbReference type="PANTHER" id="PTHR45663">
    <property type="entry name" value="GEO12009P1"/>
    <property type="match status" value="1"/>
</dbReference>
<evidence type="ECO:0000259" key="10">
    <source>
        <dbReference type="PROSITE" id="PS51352"/>
    </source>
</evidence>
<feature type="domain" description="Thioredoxin" evidence="10">
    <location>
        <begin position="1"/>
        <end position="103"/>
    </location>
</feature>